<evidence type="ECO:0000313" key="5">
    <source>
        <dbReference type="Proteomes" id="UP001152798"/>
    </source>
</evidence>
<dbReference type="AlphaFoldDB" id="A0A9P0E949"/>
<sequence>MEFVEEYIKKEVLPLHSNIYSATTFATLQSSFFREEARDILSSAVNASEEDILLFVGNSCTGVLNKLIDSLNITTPPVVFIGACEHQSNVLPWIKIKSTIVRISETKEGMLDLTDLEAKLIFHQKHSNNKTMIGCFSAASATTGILADDIATTILLHQYGALAFWDYAVAAPYVSLDMNPIVPGINQKGAYKDVMFFSGQKFVGGLQSSGILVAKKILLKTVPHINNVISSYELIKENLDLKAEEVHLYEDNGASGVLESVRAGIAMKIKQTIGVSAIMEREAKIVKTVCSFFRKIPEIILLGSTTHVDRLAIFSFMVRHPRGSFLHHNFVCAILNDMFGIQARGGCTCAETYAQDLMGIEKNVATTYGTILNEESTYDVRNQKNISNYEILRPGFTRISLPFFMSESEMAYVLESIKMVATEGWKLLPQYLLHPETGEWRHNSNTISRERKRLGSIMYSNGKMLFQERKLSGMSSCPVDFNDCLRIARSTFNKARKIARRYPVADQCSYIDEKFKNLRWFMLPTEAQDLLLGNFQNVKQDVPFSPTVYKGSKPEISKLSIDCKKPQNVRETAECLFRDPRYLRQRSESNSPAREEKDSKHKQLLRERCYSLCSALVPENNNRLMSFSRPRLLSGGSQADYTDSETSLHGDEFRVATPPPCLRNTPDLVYVEGITKELATEIKSELREVIAQVEDVLSENNDSDHNGHYSDKRGSVDYHNIYKRKAFSLPNNDDGTAFSIPSNTMMAQRQLVASKSCCTHSNLPTTISAERFSEYLVGFTSDVVSEMKSEFRDVVNAVDGLISPTPTHTEDKSENENSLSEIEAIPNTNQSSNNIINSQDSGINLADRDSSSSELSEKMSVSSDATTNEKTFVLSDMKLDGASRKLSNAVLWHLPPKNVWNPTCEAIKEFDMIKEGDHVLISLTNKRESFLLLHTLHQYQYYSSSKGKNFFLGVFVEHSLKNNSVVSYLEPLGVEIYFEEKSVSEDNSTKGKRSGNYLSYSLKNKQLCELAKANNFNVLALGNHLDDLAENFLMSVFYKGHLRTMKANFKVLDEDIRVIRPFIFIREKMLNRFAENINLPKRNSITFETSQERIRIKQLLSKQEMLYPKLFHSLKSAMMPLMYDITKSEENKD</sequence>
<feature type="region of interest" description="Disordered" evidence="1">
    <location>
        <begin position="825"/>
        <end position="863"/>
    </location>
</feature>
<name>A0A9P0E949_NEZVI</name>
<dbReference type="InterPro" id="IPR011063">
    <property type="entry name" value="TilS/TtcA_N"/>
</dbReference>
<proteinExistence type="predicted"/>
<gene>
    <name evidence="4" type="ORF">NEZAVI_LOCUS4516</name>
</gene>
<feature type="domain" description="Aminotransferase class V" evidence="2">
    <location>
        <begin position="15"/>
        <end position="354"/>
    </location>
</feature>
<feature type="compositionally biased region" description="Basic and acidic residues" evidence="1">
    <location>
        <begin position="846"/>
        <end position="857"/>
    </location>
</feature>
<reference evidence="4" key="1">
    <citation type="submission" date="2022-01" db="EMBL/GenBank/DDBJ databases">
        <authorList>
            <person name="King R."/>
        </authorList>
    </citation>
    <scope>NUCLEOTIDE SEQUENCE</scope>
</reference>
<dbReference type="SUPFAM" id="SSF52402">
    <property type="entry name" value="Adenine nucleotide alpha hydrolases-like"/>
    <property type="match status" value="1"/>
</dbReference>
<dbReference type="Proteomes" id="UP001152798">
    <property type="component" value="Chromosome 2"/>
</dbReference>
<dbReference type="InterPro" id="IPR000192">
    <property type="entry name" value="Aminotrans_V_dom"/>
</dbReference>
<evidence type="ECO:0000256" key="1">
    <source>
        <dbReference type="SAM" id="MobiDB-lite"/>
    </source>
</evidence>
<dbReference type="PANTHER" id="PTHR43686">
    <property type="entry name" value="SULFURTRANSFERASE-RELATED"/>
    <property type="match status" value="1"/>
</dbReference>
<evidence type="ECO:0000259" key="3">
    <source>
        <dbReference type="Pfam" id="PF01171"/>
    </source>
</evidence>
<dbReference type="InterPro" id="IPR015421">
    <property type="entry name" value="PyrdxlP-dep_Trfase_major"/>
</dbReference>
<evidence type="ECO:0000313" key="4">
    <source>
        <dbReference type="EMBL" id="CAH1393911.1"/>
    </source>
</evidence>
<feature type="domain" description="tRNA(Ile)-lysidine/2-thiocytidine synthase N-terminal" evidence="3">
    <location>
        <begin position="928"/>
        <end position="1079"/>
    </location>
</feature>
<dbReference type="Pfam" id="PF01171">
    <property type="entry name" value="ATP_bind_3"/>
    <property type="match status" value="1"/>
</dbReference>
<protein>
    <submittedName>
        <fullName evidence="4">Uncharacterized protein</fullName>
    </submittedName>
</protein>
<dbReference type="Gene3D" id="3.40.50.620">
    <property type="entry name" value="HUPs"/>
    <property type="match status" value="1"/>
</dbReference>
<dbReference type="Pfam" id="PF00266">
    <property type="entry name" value="Aminotran_5"/>
    <property type="match status" value="1"/>
</dbReference>
<dbReference type="InterPro" id="IPR015424">
    <property type="entry name" value="PyrdxlP-dep_Trfase"/>
</dbReference>
<accession>A0A9P0E949</accession>
<dbReference type="InterPro" id="IPR015422">
    <property type="entry name" value="PyrdxlP-dep_Trfase_small"/>
</dbReference>
<dbReference type="InterPro" id="IPR014729">
    <property type="entry name" value="Rossmann-like_a/b/a_fold"/>
</dbReference>
<dbReference type="SUPFAM" id="SSF53383">
    <property type="entry name" value="PLP-dependent transferases"/>
    <property type="match status" value="1"/>
</dbReference>
<feature type="compositionally biased region" description="Low complexity" evidence="1">
    <location>
        <begin position="825"/>
        <end position="844"/>
    </location>
</feature>
<dbReference type="OrthoDB" id="420046at2759"/>
<dbReference type="EMBL" id="OV725078">
    <property type="protein sequence ID" value="CAH1393911.1"/>
    <property type="molecule type" value="Genomic_DNA"/>
</dbReference>
<dbReference type="Gene3D" id="3.40.640.10">
    <property type="entry name" value="Type I PLP-dependent aspartate aminotransferase-like (Major domain)"/>
    <property type="match status" value="1"/>
</dbReference>
<dbReference type="Gene3D" id="3.90.1150.10">
    <property type="entry name" value="Aspartate Aminotransferase, domain 1"/>
    <property type="match status" value="1"/>
</dbReference>
<dbReference type="PANTHER" id="PTHR43686:SF1">
    <property type="entry name" value="AMINOTRAN_5 DOMAIN-CONTAINING PROTEIN"/>
    <property type="match status" value="1"/>
</dbReference>
<evidence type="ECO:0000259" key="2">
    <source>
        <dbReference type="Pfam" id="PF00266"/>
    </source>
</evidence>
<keyword evidence="5" id="KW-1185">Reference proteome</keyword>
<organism evidence="4 5">
    <name type="scientific">Nezara viridula</name>
    <name type="common">Southern green stink bug</name>
    <name type="synonym">Cimex viridulus</name>
    <dbReference type="NCBI Taxonomy" id="85310"/>
    <lineage>
        <taxon>Eukaryota</taxon>
        <taxon>Metazoa</taxon>
        <taxon>Ecdysozoa</taxon>
        <taxon>Arthropoda</taxon>
        <taxon>Hexapoda</taxon>
        <taxon>Insecta</taxon>
        <taxon>Pterygota</taxon>
        <taxon>Neoptera</taxon>
        <taxon>Paraneoptera</taxon>
        <taxon>Hemiptera</taxon>
        <taxon>Heteroptera</taxon>
        <taxon>Panheteroptera</taxon>
        <taxon>Pentatomomorpha</taxon>
        <taxon>Pentatomoidea</taxon>
        <taxon>Pentatomidae</taxon>
        <taxon>Pentatominae</taxon>
        <taxon>Nezara</taxon>
    </lineage>
</organism>
<dbReference type="GO" id="GO:0016740">
    <property type="term" value="F:transferase activity"/>
    <property type="evidence" value="ECO:0007669"/>
    <property type="project" value="UniProtKB-ARBA"/>
</dbReference>